<dbReference type="NCBIfam" id="TIGR03862">
    <property type="entry name" value="flavo_PP4765"/>
    <property type="match status" value="1"/>
</dbReference>
<dbReference type="InterPro" id="IPR004792">
    <property type="entry name" value="BaiN-like"/>
</dbReference>
<evidence type="ECO:0000313" key="7">
    <source>
        <dbReference type="Proteomes" id="UP000679691"/>
    </source>
</evidence>
<dbReference type="PANTHER" id="PTHR42887:SF1">
    <property type="entry name" value="BLR3961 PROTEIN"/>
    <property type="match status" value="1"/>
</dbReference>
<feature type="domain" description="RsdA/BaiN/AoA(So)-like insert" evidence="5">
    <location>
        <begin position="186"/>
        <end position="325"/>
    </location>
</feature>
<keyword evidence="3" id="KW-0274">FAD</keyword>
<dbReference type="InterPro" id="IPR022460">
    <property type="entry name" value="Flavoprotein_PP4765"/>
</dbReference>
<keyword evidence="2" id="KW-0285">Flavoprotein</keyword>
<comment type="caution">
    <text evidence="6">The sequence shown here is derived from an EMBL/GenBank/DDBJ whole genome shotgun (WGS) entry which is preliminary data.</text>
</comment>
<feature type="domain" description="RsdA/BaiN/AoA(So)-like Rossmann fold-like" evidence="4">
    <location>
        <begin position="6"/>
        <end position="378"/>
    </location>
</feature>
<sequence length="381" mass="42677">MNELPIILIGAGPANLMAAQKLAERGFRVEIYEQNAAAARKFLVAGHGGFNLTHDEDMSQFIQRYSREELTACLSHFDNKQTRRWLQDLGIPTYVGSSGKIFPQPPIKPIQVLQAWLDRLNSLGVHIFYKQKFTDFTSDTVCINGVHKKFYKLIVGLGGGSWSKTGSDGLWTTIFQEKGIAIAALQAANSGFNTCADFNELEGQYLKNIVVNYKEYSRQGEFVFSNYGIEGSPLYFMNRYLRNDPFPLTLAIDLKPSYSLEKVQKLLKSKKPVASVLKNELKLSNTAIILLKKLPKESYTDPLNLASSIKKYPVVVHSFRPIDEVISTAGGIKFEELSEYYALTKYPNVYCIGEMVDWEAPTGGYLLQACFSMGAWVAANL</sequence>
<evidence type="ECO:0000259" key="5">
    <source>
        <dbReference type="Pfam" id="PF22780"/>
    </source>
</evidence>
<dbReference type="NCBIfam" id="TIGR00275">
    <property type="entry name" value="aminoacetone oxidase family FAD-binding enzyme"/>
    <property type="match status" value="1"/>
</dbReference>
<dbReference type="Gene3D" id="1.10.8.260">
    <property type="entry name" value="HI0933 insert domain-like"/>
    <property type="match status" value="1"/>
</dbReference>
<dbReference type="Proteomes" id="UP000679691">
    <property type="component" value="Unassembled WGS sequence"/>
</dbReference>
<dbReference type="AlphaFoldDB" id="A0A8T4HBH4"/>
<dbReference type="InterPro" id="IPR036188">
    <property type="entry name" value="FAD/NAD-bd_sf"/>
</dbReference>
<proteinExistence type="predicted"/>
<gene>
    <name evidence="6" type="ORF">J5U18_12070</name>
</gene>
<dbReference type="Gene3D" id="2.40.30.10">
    <property type="entry name" value="Translation factors"/>
    <property type="match status" value="1"/>
</dbReference>
<evidence type="ECO:0000256" key="3">
    <source>
        <dbReference type="ARBA" id="ARBA00022827"/>
    </source>
</evidence>
<dbReference type="RefSeq" id="WP_353547787.1">
    <property type="nucleotide sequence ID" value="NZ_JAGKSB010000015.1"/>
</dbReference>
<dbReference type="Pfam" id="PF22780">
    <property type="entry name" value="HI0933_like_1st"/>
    <property type="match status" value="1"/>
</dbReference>
<evidence type="ECO:0000256" key="2">
    <source>
        <dbReference type="ARBA" id="ARBA00022630"/>
    </source>
</evidence>
<dbReference type="SUPFAM" id="SSF51905">
    <property type="entry name" value="FAD/NAD(P)-binding domain"/>
    <property type="match status" value="1"/>
</dbReference>
<evidence type="ECO:0000259" key="4">
    <source>
        <dbReference type="Pfam" id="PF03486"/>
    </source>
</evidence>
<dbReference type="Gene3D" id="3.50.50.60">
    <property type="entry name" value="FAD/NAD(P)-binding domain"/>
    <property type="match status" value="1"/>
</dbReference>
<reference evidence="6" key="1">
    <citation type="submission" date="2021-03" db="EMBL/GenBank/DDBJ databases">
        <authorList>
            <person name="Lu T."/>
            <person name="Wang Q."/>
            <person name="Han X."/>
        </authorList>
    </citation>
    <scope>NUCLEOTIDE SEQUENCE</scope>
    <source>
        <strain evidence="6">WQ 2009</strain>
    </source>
</reference>
<keyword evidence="7" id="KW-1185">Reference proteome</keyword>
<dbReference type="InterPro" id="IPR057661">
    <property type="entry name" value="RsdA/BaiN/AoA(So)_Rossmann"/>
</dbReference>
<accession>A0A8T4HBH4</accession>
<dbReference type="PANTHER" id="PTHR42887">
    <property type="entry name" value="OS12G0638800 PROTEIN"/>
    <property type="match status" value="1"/>
</dbReference>
<dbReference type="InterPro" id="IPR023166">
    <property type="entry name" value="BaiN-like_dom_sf"/>
</dbReference>
<organism evidence="6 7">
    <name type="scientific">Rhinopithecimicrobium faecis</name>
    <dbReference type="NCBI Taxonomy" id="2820698"/>
    <lineage>
        <taxon>Bacteria</taxon>
        <taxon>Pseudomonadati</taxon>
        <taxon>Bacteroidota</taxon>
        <taxon>Sphingobacteriia</taxon>
        <taxon>Sphingobacteriales</taxon>
        <taxon>Sphingobacteriaceae</taxon>
        <taxon>Rhinopithecimicrobium</taxon>
    </lineage>
</organism>
<dbReference type="InterPro" id="IPR055178">
    <property type="entry name" value="RsdA/BaiN/AoA(So)-like_dom"/>
</dbReference>
<comment type="cofactor">
    <cofactor evidence="1">
        <name>FAD</name>
        <dbReference type="ChEBI" id="CHEBI:57692"/>
    </cofactor>
</comment>
<evidence type="ECO:0000313" key="6">
    <source>
        <dbReference type="EMBL" id="MBP3944279.1"/>
    </source>
</evidence>
<dbReference type="EMBL" id="JAGKSB010000015">
    <property type="protein sequence ID" value="MBP3944279.1"/>
    <property type="molecule type" value="Genomic_DNA"/>
</dbReference>
<dbReference type="Pfam" id="PF03486">
    <property type="entry name" value="HI0933_like"/>
    <property type="match status" value="1"/>
</dbReference>
<name>A0A8T4HBH4_9SPHI</name>
<protein>
    <submittedName>
        <fullName evidence="6">TIGR03862 family flavoprotein</fullName>
    </submittedName>
</protein>
<dbReference type="SUPFAM" id="SSF160996">
    <property type="entry name" value="HI0933 insert domain-like"/>
    <property type="match status" value="1"/>
</dbReference>
<evidence type="ECO:0000256" key="1">
    <source>
        <dbReference type="ARBA" id="ARBA00001974"/>
    </source>
</evidence>